<sequence length="294" mass="32892">MYSYKNDETASMIVLSILVIISILGAAVNVFLFCMLKKIPEKSTSFHLIRIIGATDLFLSLFTLSICFSRPILGPVESYTSWFYCPILSSATFFLCGLSGILMGLLALERYSVICYQRGIPRVVIWMALGIEALAAAVLLAGNSIIGGFAPEPSHLFCMPKGTTWSKYAGIGVDILFNLPLFVLFFSYIAIFIKCYRANVPNQLESITRKAAIKALLFLFTYIMCYFPKFSTTLIGIFYGLDSPPKFLYLLIPIGMTMLTVVNPILVLLMHRRMKNLVTSYLFVKKSGYSIQLK</sequence>
<reference evidence="1" key="1">
    <citation type="submission" date="2022-04" db="EMBL/GenBank/DDBJ databases">
        <title>Genome of the entomopathogenic fungus Entomophthora muscae.</title>
        <authorList>
            <person name="Elya C."/>
            <person name="Lovett B.R."/>
            <person name="Lee E."/>
            <person name="Macias A.M."/>
            <person name="Hajek A.E."/>
            <person name="De Bivort B.L."/>
            <person name="Kasson M.T."/>
            <person name="De Fine Licht H.H."/>
            <person name="Stajich J.E."/>
        </authorList>
    </citation>
    <scope>NUCLEOTIDE SEQUENCE</scope>
    <source>
        <strain evidence="1">Berkeley</strain>
    </source>
</reference>
<gene>
    <name evidence="1" type="ORF">DSO57_1034541</name>
</gene>
<protein>
    <submittedName>
        <fullName evidence="1">Uncharacterized protein</fullName>
    </submittedName>
</protein>
<proteinExistence type="predicted"/>
<evidence type="ECO:0000313" key="2">
    <source>
        <dbReference type="Proteomes" id="UP001165960"/>
    </source>
</evidence>
<evidence type="ECO:0000313" key="1">
    <source>
        <dbReference type="EMBL" id="KAJ9079533.1"/>
    </source>
</evidence>
<keyword evidence="2" id="KW-1185">Reference proteome</keyword>
<accession>A0ACC2TY93</accession>
<name>A0ACC2TY93_9FUNG</name>
<comment type="caution">
    <text evidence="1">The sequence shown here is derived from an EMBL/GenBank/DDBJ whole genome shotgun (WGS) entry which is preliminary data.</text>
</comment>
<organism evidence="1 2">
    <name type="scientific">Entomophthora muscae</name>
    <dbReference type="NCBI Taxonomy" id="34485"/>
    <lineage>
        <taxon>Eukaryota</taxon>
        <taxon>Fungi</taxon>
        <taxon>Fungi incertae sedis</taxon>
        <taxon>Zoopagomycota</taxon>
        <taxon>Entomophthoromycotina</taxon>
        <taxon>Entomophthoromycetes</taxon>
        <taxon>Entomophthorales</taxon>
        <taxon>Entomophthoraceae</taxon>
        <taxon>Entomophthora</taxon>
    </lineage>
</organism>
<dbReference type="EMBL" id="QTSX02001709">
    <property type="protein sequence ID" value="KAJ9079533.1"/>
    <property type="molecule type" value="Genomic_DNA"/>
</dbReference>
<dbReference type="Proteomes" id="UP001165960">
    <property type="component" value="Unassembled WGS sequence"/>
</dbReference>